<evidence type="ECO:0000256" key="1">
    <source>
        <dbReference type="SAM" id="MobiDB-lite"/>
    </source>
</evidence>
<evidence type="ECO:0000313" key="3">
    <source>
        <dbReference type="Proteomes" id="UP000324897"/>
    </source>
</evidence>
<comment type="caution">
    <text evidence="2">The sequence shown here is derived from an EMBL/GenBank/DDBJ whole genome shotgun (WGS) entry which is preliminary data.</text>
</comment>
<dbReference type="Gramene" id="TVT97100">
    <property type="protein sequence ID" value="TVT97100"/>
    <property type="gene ID" value="EJB05_57671"/>
</dbReference>
<accession>A0A5J9SCV5</accession>
<sequence>MAPSSFPLPISHRRPPPSSDSNLHRSEPLIPVGECVTDLGGSLSSSWSSSDMDAATGEEPPAPYGRHGLTSSEYFLQMCEGPCPSGRTTTV</sequence>
<dbReference type="AlphaFoldDB" id="A0A5J9SCV5"/>
<proteinExistence type="predicted"/>
<dbReference type="Proteomes" id="UP000324897">
    <property type="component" value="Unassembled WGS sequence"/>
</dbReference>
<evidence type="ECO:0000313" key="2">
    <source>
        <dbReference type="EMBL" id="TVT97100.1"/>
    </source>
</evidence>
<name>A0A5J9SCV5_9POAL</name>
<organism evidence="2 3">
    <name type="scientific">Eragrostis curvula</name>
    <name type="common">weeping love grass</name>
    <dbReference type="NCBI Taxonomy" id="38414"/>
    <lineage>
        <taxon>Eukaryota</taxon>
        <taxon>Viridiplantae</taxon>
        <taxon>Streptophyta</taxon>
        <taxon>Embryophyta</taxon>
        <taxon>Tracheophyta</taxon>
        <taxon>Spermatophyta</taxon>
        <taxon>Magnoliopsida</taxon>
        <taxon>Liliopsida</taxon>
        <taxon>Poales</taxon>
        <taxon>Poaceae</taxon>
        <taxon>PACMAD clade</taxon>
        <taxon>Chloridoideae</taxon>
        <taxon>Eragrostideae</taxon>
        <taxon>Eragrostidinae</taxon>
        <taxon>Eragrostis</taxon>
    </lineage>
</organism>
<gene>
    <name evidence="2" type="ORF">EJB05_57671</name>
</gene>
<protein>
    <submittedName>
        <fullName evidence="2">Uncharacterized protein</fullName>
    </submittedName>
</protein>
<feature type="compositionally biased region" description="Low complexity" evidence="1">
    <location>
        <begin position="39"/>
        <end position="50"/>
    </location>
</feature>
<keyword evidence="3" id="KW-1185">Reference proteome</keyword>
<dbReference type="EMBL" id="RWGY01001074">
    <property type="protein sequence ID" value="TVT97100.1"/>
    <property type="molecule type" value="Genomic_DNA"/>
</dbReference>
<reference evidence="2 3" key="1">
    <citation type="journal article" date="2019" name="Sci. Rep.">
        <title>A high-quality genome of Eragrostis curvula grass provides insights into Poaceae evolution and supports new strategies to enhance forage quality.</title>
        <authorList>
            <person name="Carballo J."/>
            <person name="Santos B.A.C.M."/>
            <person name="Zappacosta D."/>
            <person name="Garbus I."/>
            <person name="Selva J.P."/>
            <person name="Gallo C.A."/>
            <person name="Diaz A."/>
            <person name="Albertini E."/>
            <person name="Caccamo M."/>
            <person name="Echenique V."/>
        </authorList>
    </citation>
    <scope>NUCLEOTIDE SEQUENCE [LARGE SCALE GENOMIC DNA]</scope>
    <source>
        <strain evidence="3">cv. Victoria</strain>
        <tissue evidence="2">Leaf</tissue>
    </source>
</reference>
<feature type="region of interest" description="Disordered" evidence="1">
    <location>
        <begin position="1"/>
        <end position="69"/>
    </location>
</feature>